<organism evidence="1 2">
    <name type="scientific">Microbacterium foliorum</name>
    <dbReference type="NCBI Taxonomy" id="104336"/>
    <lineage>
        <taxon>Bacteria</taxon>
        <taxon>Bacillati</taxon>
        <taxon>Actinomycetota</taxon>
        <taxon>Actinomycetes</taxon>
        <taxon>Micrococcales</taxon>
        <taxon>Microbacteriaceae</taxon>
        <taxon>Microbacterium</taxon>
    </lineage>
</organism>
<protein>
    <submittedName>
        <fullName evidence="1">Uncharacterized protein</fullName>
    </submittedName>
</protein>
<dbReference type="AlphaFoldDB" id="A0A0F0KLN6"/>
<evidence type="ECO:0000313" key="2">
    <source>
        <dbReference type="Proteomes" id="UP000033572"/>
    </source>
</evidence>
<name>A0A0F0KLN6_9MICO</name>
<proteinExistence type="predicted"/>
<keyword evidence="2" id="KW-1185">Reference proteome</keyword>
<gene>
    <name evidence="1" type="ORF">RN50_01759</name>
</gene>
<dbReference type="Proteomes" id="UP000033572">
    <property type="component" value="Unassembled WGS sequence"/>
</dbReference>
<dbReference type="EMBL" id="JYIU01000041">
    <property type="protein sequence ID" value="KJL21075.1"/>
    <property type="molecule type" value="Genomic_DNA"/>
</dbReference>
<reference evidence="1 2" key="1">
    <citation type="submission" date="2015-02" db="EMBL/GenBank/DDBJ databases">
        <title>Draft genome sequences of ten Microbacterium spp. with emphasis on heavy metal contaminated environments.</title>
        <authorList>
            <person name="Corretto E."/>
        </authorList>
    </citation>
    <scope>NUCLEOTIDE SEQUENCE [LARGE SCALE GENOMIC DNA]</scope>
    <source>
        <strain evidence="1 2">DSM 12966</strain>
    </source>
</reference>
<evidence type="ECO:0000313" key="1">
    <source>
        <dbReference type="EMBL" id="KJL21075.1"/>
    </source>
</evidence>
<comment type="caution">
    <text evidence="1">The sequence shown here is derived from an EMBL/GenBank/DDBJ whole genome shotgun (WGS) entry which is preliminary data.</text>
</comment>
<accession>A0A0F0KLN6</accession>
<sequence length="161" mass="17294">MSWWRRQRTALIALAAAAVAMVAVTVWLDILPSARPTDRVIEADTSVDIAGQTLTLGATEWGEFEAPSGSRTLSVRLSSSGGFDASLCGRSTLTEPDSSHTWISSRKGLDVSSDGGESSCTVETDAYRILLVFLLPDDVDGPFRLDIEGSDDDLARFDIDP</sequence>